<feature type="signal peptide" evidence="1">
    <location>
        <begin position="1"/>
        <end position="25"/>
    </location>
</feature>
<protein>
    <recommendedName>
        <fullName evidence="4">Lipoprotein</fullName>
    </recommendedName>
</protein>
<reference evidence="2 3" key="1">
    <citation type="submission" date="2020-05" db="EMBL/GenBank/DDBJ databases">
        <title>Complete genome sequence of Hymenobacter sp. TS19 in Coasted Sand Dune.</title>
        <authorList>
            <person name="Lee J.-H."/>
            <person name="Jung J.-H."/>
            <person name="Jeong S."/>
            <person name="Zhao L."/>
            <person name="Kim M.-K."/>
            <person name="Seo H.-S."/>
            <person name="Lim S."/>
        </authorList>
    </citation>
    <scope>NUCLEOTIDE SEQUENCE [LARGE SCALE GENOMIC DNA]</scope>
    <source>
        <strain evidence="2 3">TS19</strain>
    </source>
</reference>
<dbReference type="Proteomes" id="UP000501623">
    <property type="component" value="Chromosome"/>
</dbReference>
<dbReference type="RefSeq" id="WP_171592217.1">
    <property type="nucleotide sequence ID" value="NZ_CP053538.1"/>
</dbReference>
<feature type="chain" id="PRO_5026839226" description="Lipoprotein" evidence="1">
    <location>
        <begin position="26"/>
        <end position="181"/>
    </location>
</feature>
<keyword evidence="3" id="KW-1185">Reference proteome</keyword>
<dbReference type="AlphaFoldDB" id="A0A6M6BJG8"/>
<proteinExistence type="predicted"/>
<evidence type="ECO:0000256" key="1">
    <source>
        <dbReference type="SAM" id="SignalP"/>
    </source>
</evidence>
<name>A0A6M6BJG8_9BACT</name>
<gene>
    <name evidence="2" type="ORF">HMJ29_14790</name>
</gene>
<keyword evidence="1" id="KW-0732">Signal</keyword>
<organism evidence="2 3">
    <name type="scientific">Hymenobacter taeanensis</name>
    <dbReference type="NCBI Taxonomy" id="2735321"/>
    <lineage>
        <taxon>Bacteria</taxon>
        <taxon>Pseudomonadati</taxon>
        <taxon>Bacteroidota</taxon>
        <taxon>Cytophagia</taxon>
        <taxon>Cytophagales</taxon>
        <taxon>Hymenobacteraceae</taxon>
        <taxon>Hymenobacter</taxon>
    </lineage>
</organism>
<evidence type="ECO:0008006" key="4">
    <source>
        <dbReference type="Google" id="ProtNLM"/>
    </source>
</evidence>
<evidence type="ECO:0000313" key="3">
    <source>
        <dbReference type="Proteomes" id="UP000501623"/>
    </source>
</evidence>
<accession>A0A6M6BJG8</accession>
<dbReference type="PROSITE" id="PS51257">
    <property type="entry name" value="PROKAR_LIPOPROTEIN"/>
    <property type="match status" value="1"/>
</dbReference>
<dbReference type="EMBL" id="CP053538">
    <property type="protein sequence ID" value="QJX48129.1"/>
    <property type="molecule type" value="Genomic_DNA"/>
</dbReference>
<sequence>MALSRTLCFGALLLAGAGITSCLSAPDYPDVPEITFKSIQQRHVDTLTGVFDRVIVTVGFKDGDGDLGLNTDDINSPFNELDLNGQPNRYYNNYFFQPQLRNSNNQFEDYNLAFSYNGRYPRLSPSDQGGRKEPLKGDLNFKVDFFQGTFPPKSVVRFKVKIADRALHESNEVITEPITVD</sequence>
<dbReference type="KEGG" id="hts:HMJ29_14790"/>
<evidence type="ECO:0000313" key="2">
    <source>
        <dbReference type="EMBL" id="QJX48129.1"/>
    </source>
</evidence>